<protein>
    <submittedName>
        <fullName evidence="3">Phosphodiester glycosidase family protein</fullName>
    </submittedName>
</protein>
<evidence type="ECO:0000313" key="3">
    <source>
        <dbReference type="EMBL" id="MBM3317362.1"/>
    </source>
</evidence>
<dbReference type="EMBL" id="VGIY01000112">
    <property type="protein sequence ID" value="MBM3317362.1"/>
    <property type="molecule type" value="Genomic_DNA"/>
</dbReference>
<feature type="region of interest" description="Disordered" evidence="1">
    <location>
        <begin position="84"/>
        <end position="114"/>
    </location>
</feature>
<proteinExistence type="predicted"/>
<comment type="caution">
    <text evidence="3">The sequence shown here is derived from an EMBL/GenBank/DDBJ whole genome shotgun (WGS) entry which is preliminary data.</text>
</comment>
<dbReference type="GO" id="GO:0016798">
    <property type="term" value="F:hydrolase activity, acting on glycosyl bonds"/>
    <property type="evidence" value="ECO:0007669"/>
    <property type="project" value="UniProtKB-KW"/>
</dbReference>
<organism evidence="3 4">
    <name type="scientific">Eiseniibacteriota bacterium</name>
    <dbReference type="NCBI Taxonomy" id="2212470"/>
    <lineage>
        <taxon>Bacteria</taxon>
        <taxon>Candidatus Eiseniibacteriota</taxon>
    </lineage>
</organism>
<evidence type="ECO:0000259" key="2">
    <source>
        <dbReference type="Pfam" id="PF09992"/>
    </source>
</evidence>
<accession>A0A937XAN5</accession>
<keyword evidence="3" id="KW-0378">Hydrolase</keyword>
<name>A0A937XAN5_UNCEI</name>
<sequence>MIAAARFQARHPLPAAALFSAGRFPAGTRLSPGRPARASRLSAGRLLPGSRLSSGRALPAFILAASLALLPTVGPALAAPGAERPAATAPAEPPAGAPAAVSSGDPAGGDTEGWRPLAAGLELGRFTASRPARLGDSRLAVLRIDPRDWALELAGLDDDEPPGGRTARQWSEQRGYAAAINAGMFATDYRTHIGYARSPDRVWSDRLNGYRSVAAFDPRAAGVPLFRIFDLDAPGVTMPGILEAYGSAVQNLRLIERPGRNRWSRQERMWSEAALGEDDRGRILFLFCRAPYSMHDLNEEWLALGVVCAQHLEGGPEAQLFIRVGDFVAEFVGSFETAFTESDANAAAWPVPNVLGLRPRAGARE</sequence>
<reference evidence="3" key="1">
    <citation type="submission" date="2019-03" db="EMBL/GenBank/DDBJ databases">
        <title>Lake Tanganyika Metagenome-Assembled Genomes (MAGs).</title>
        <authorList>
            <person name="Tran P."/>
        </authorList>
    </citation>
    <scope>NUCLEOTIDE SEQUENCE</scope>
    <source>
        <strain evidence="3">M_DeepCast_400m_m2_100</strain>
    </source>
</reference>
<dbReference type="Pfam" id="PF09992">
    <property type="entry name" value="NAGPA"/>
    <property type="match status" value="1"/>
</dbReference>
<dbReference type="AlphaFoldDB" id="A0A937XAN5"/>
<dbReference type="Proteomes" id="UP000748308">
    <property type="component" value="Unassembled WGS sequence"/>
</dbReference>
<feature type="domain" description="Phosphodiester glycosidase" evidence="2">
    <location>
        <begin position="175"/>
        <end position="357"/>
    </location>
</feature>
<evidence type="ECO:0000256" key="1">
    <source>
        <dbReference type="SAM" id="MobiDB-lite"/>
    </source>
</evidence>
<dbReference type="InterPro" id="IPR018711">
    <property type="entry name" value="NAGPA"/>
</dbReference>
<keyword evidence="3" id="KW-0326">Glycosidase</keyword>
<gene>
    <name evidence="3" type="ORF">FJY75_05875</name>
</gene>
<evidence type="ECO:0000313" key="4">
    <source>
        <dbReference type="Proteomes" id="UP000748308"/>
    </source>
</evidence>